<proteinExistence type="predicted"/>
<sequence length="64" mass="7047">RDIRIAGSDSPELVTFLCLGFEGFAARREGRDHEEGEEVTYASVEVPHVYGLVLCCSGKRSIMS</sequence>
<name>A0A382RVD1_9ZZZZ</name>
<accession>A0A382RVD1</accession>
<dbReference type="EMBL" id="UINC01124464">
    <property type="protein sequence ID" value="SVD01626.1"/>
    <property type="molecule type" value="Genomic_DNA"/>
</dbReference>
<reference evidence="1" key="1">
    <citation type="submission" date="2018-05" db="EMBL/GenBank/DDBJ databases">
        <authorList>
            <person name="Lanie J.A."/>
            <person name="Ng W.-L."/>
            <person name="Kazmierczak K.M."/>
            <person name="Andrzejewski T.M."/>
            <person name="Davidsen T.M."/>
            <person name="Wayne K.J."/>
            <person name="Tettelin H."/>
            <person name="Glass J.I."/>
            <person name="Rusch D."/>
            <person name="Podicherti R."/>
            <person name="Tsui H.-C.T."/>
            <person name="Winkler M.E."/>
        </authorList>
    </citation>
    <scope>NUCLEOTIDE SEQUENCE</scope>
</reference>
<evidence type="ECO:0000313" key="1">
    <source>
        <dbReference type="EMBL" id="SVD01626.1"/>
    </source>
</evidence>
<protein>
    <submittedName>
        <fullName evidence="1">Uncharacterized protein</fullName>
    </submittedName>
</protein>
<feature type="non-terminal residue" evidence="1">
    <location>
        <position position="1"/>
    </location>
</feature>
<gene>
    <name evidence="1" type="ORF">METZ01_LOCUS354480</name>
</gene>
<organism evidence="1">
    <name type="scientific">marine metagenome</name>
    <dbReference type="NCBI Taxonomy" id="408172"/>
    <lineage>
        <taxon>unclassified sequences</taxon>
        <taxon>metagenomes</taxon>
        <taxon>ecological metagenomes</taxon>
    </lineage>
</organism>
<dbReference type="AlphaFoldDB" id="A0A382RVD1"/>